<reference evidence="2 3" key="1">
    <citation type="submission" date="2015-07" db="EMBL/GenBank/DDBJ databases">
        <authorList>
            <person name="Noorani M."/>
        </authorList>
    </citation>
    <scope>NUCLEOTIDE SEQUENCE [LARGE SCALE GENOMIC DNA]</scope>
    <source>
        <strain evidence="2">BBA 69670</strain>
    </source>
</reference>
<evidence type="ECO:0000256" key="1">
    <source>
        <dbReference type="SAM" id="MobiDB-lite"/>
    </source>
</evidence>
<proteinExistence type="predicted"/>
<sequence>MDFIEEGFSIWGISVLGLYYACHVESVAADELASHLLGLYPGVGKIKGGPVSLGYHRTCPLPPEDIADMVSLSFKVIAAIAAAAAVQASEHELEVRDWEARRLAPRNFELITTKLTLLVPKGSYKTVTKYKTVTVSDCGAGGTTITNTFPTPTFTDTFTTPTNTATTPTDTFTVPTDTFTTPTDTFTIPTATDTSILTTPTDTGIPTGTLTDAPTATGAPTTTQTGIPTGTDTFIGGGLNTTTNPLATPTTPIFGNTTTSPLADPTGTIGVTGAGANATNDPFATTTTATIDPFATSLTTAAADPAASLDIFGPSTETEDVTVTTDPTAPTPTAPSVVLKRAAQVI</sequence>
<protein>
    <submittedName>
        <fullName evidence="2">Uncharacterized protein</fullName>
    </submittedName>
</protein>
<dbReference type="Proteomes" id="UP000044841">
    <property type="component" value="Unassembled WGS sequence"/>
</dbReference>
<name>A0A0K6FUT4_9AGAM</name>
<organism evidence="2 3">
    <name type="scientific">Rhizoctonia solani</name>
    <dbReference type="NCBI Taxonomy" id="456999"/>
    <lineage>
        <taxon>Eukaryota</taxon>
        <taxon>Fungi</taxon>
        <taxon>Dikarya</taxon>
        <taxon>Basidiomycota</taxon>
        <taxon>Agaricomycotina</taxon>
        <taxon>Agaricomycetes</taxon>
        <taxon>Cantharellales</taxon>
        <taxon>Ceratobasidiaceae</taxon>
        <taxon>Rhizoctonia</taxon>
    </lineage>
</organism>
<evidence type="ECO:0000313" key="2">
    <source>
        <dbReference type="EMBL" id="CUA69819.1"/>
    </source>
</evidence>
<keyword evidence="3" id="KW-1185">Reference proteome</keyword>
<dbReference type="EMBL" id="CYGV01001001">
    <property type="protein sequence ID" value="CUA69819.1"/>
    <property type="molecule type" value="Genomic_DNA"/>
</dbReference>
<gene>
    <name evidence="2" type="ORF">RSOLAG22IIIB_04071</name>
</gene>
<accession>A0A0K6FUT4</accession>
<feature type="region of interest" description="Disordered" evidence="1">
    <location>
        <begin position="159"/>
        <end position="178"/>
    </location>
</feature>
<dbReference type="AlphaFoldDB" id="A0A0K6FUT4"/>
<feature type="region of interest" description="Disordered" evidence="1">
    <location>
        <begin position="194"/>
        <end position="229"/>
    </location>
</feature>
<evidence type="ECO:0000313" key="3">
    <source>
        <dbReference type="Proteomes" id="UP000044841"/>
    </source>
</evidence>